<evidence type="ECO:0000256" key="8">
    <source>
        <dbReference type="ARBA" id="ARBA00022692"/>
    </source>
</evidence>
<dbReference type="InterPro" id="IPR000794">
    <property type="entry name" value="Beta-ketoacyl_synthase"/>
</dbReference>
<keyword evidence="5" id="KW-1003">Cell membrane</keyword>
<proteinExistence type="inferred from homology"/>
<evidence type="ECO:0000256" key="11">
    <source>
        <dbReference type="ARBA" id="ARBA00037576"/>
    </source>
</evidence>
<dbReference type="GO" id="GO:0006633">
    <property type="term" value="P:fatty acid biosynthetic process"/>
    <property type="evidence" value="ECO:0007669"/>
    <property type="project" value="UniProtKB-UniPathway"/>
</dbReference>
<dbReference type="RefSeq" id="WP_109839820.1">
    <property type="nucleotide sequence ID" value="NZ_QGKM01000101.1"/>
</dbReference>
<dbReference type="SUPFAM" id="SSF53901">
    <property type="entry name" value="Thiolase-like"/>
    <property type="match status" value="1"/>
</dbReference>
<dbReference type="PANTHER" id="PTHR11712">
    <property type="entry name" value="POLYKETIDE SYNTHASE-RELATED"/>
    <property type="match status" value="1"/>
</dbReference>
<dbReference type="InterPro" id="IPR014031">
    <property type="entry name" value="Ketoacyl_synth_C"/>
</dbReference>
<comment type="pathway">
    <text evidence="2">Lipid metabolism; fatty acid biosynthesis.</text>
</comment>
<dbReference type="PANTHER" id="PTHR11712:SF352">
    <property type="entry name" value="3-OXOACYL-[ACYL-CARRIER-PROTEIN] SYNTHASE"/>
    <property type="match status" value="1"/>
</dbReference>
<evidence type="ECO:0000259" key="15">
    <source>
        <dbReference type="PROSITE" id="PS52004"/>
    </source>
</evidence>
<dbReference type="Pfam" id="PF02801">
    <property type="entry name" value="Ketoacyl-synt_C"/>
    <property type="match status" value="1"/>
</dbReference>
<dbReference type="InterPro" id="IPR020841">
    <property type="entry name" value="PKS_Beta-ketoAc_synthase_dom"/>
</dbReference>
<dbReference type="Gene3D" id="3.40.47.10">
    <property type="match status" value="1"/>
</dbReference>
<dbReference type="InterPro" id="IPR018201">
    <property type="entry name" value="Ketoacyl_synth_AS"/>
</dbReference>
<keyword evidence="10" id="KW-0472">Membrane</keyword>
<evidence type="ECO:0000256" key="7">
    <source>
        <dbReference type="ARBA" id="ARBA00022679"/>
    </source>
</evidence>
<organism evidence="16 17">
    <name type="scientific">Leucothrix pacifica</name>
    <dbReference type="NCBI Taxonomy" id="1247513"/>
    <lineage>
        <taxon>Bacteria</taxon>
        <taxon>Pseudomonadati</taxon>
        <taxon>Pseudomonadota</taxon>
        <taxon>Gammaproteobacteria</taxon>
        <taxon>Thiotrichales</taxon>
        <taxon>Thiotrichaceae</taxon>
        <taxon>Leucothrix</taxon>
    </lineage>
</organism>
<evidence type="ECO:0000256" key="10">
    <source>
        <dbReference type="ARBA" id="ARBA00023136"/>
    </source>
</evidence>
<evidence type="ECO:0000313" key="16">
    <source>
        <dbReference type="EMBL" id="PWQ92269.1"/>
    </source>
</evidence>
<gene>
    <name evidence="16" type="ORF">DKW60_22030</name>
</gene>
<evidence type="ECO:0000256" key="4">
    <source>
        <dbReference type="ARBA" id="ARBA00022458"/>
    </source>
</evidence>
<evidence type="ECO:0000256" key="1">
    <source>
        <dbReference type="ARBA" id="ARBA00004533"/>
    </source>
</evidence>
<comment type="caution">
    <text evidence="16">The sequence shown here is derived from an EMBL/GenBank/DDBJ whole genome shotgun (WGS) entry which is preliminary data.</text>
</comment>
<dbReference type="InterPro" id="IPR014030">
    <property type="entry name" value="Ketoacyl_synth_N"/>
</dbReference>
<evidence type="ECO:0000256" key="14">
    <source>
        <dbReference type="RuleBase" id="RU003694"/>
    </source>
</evidence>
<comment type="function">
    <text evidence="11">Proposed to synthesize NOD factor fatty acyl chain. Involved in the synthesis of a highly unsaturated fatty acid moiety, which forms part of a lipo-oligosaccharide that is responsible for host specificity.</text>
</comment>
<dbReference type="SMART" id="SM00825">
    <property type="entry name" value="PKS_KS"/>
    <property type="match status" value="1"/>
</dbReference>
<evidence type="ECO:0000256" key="12">
    <source>
        <dbReference type="ARBA" id="ARBA00039445"/>
    </source>
</evidence>
<dbReference type="AlphaFoldDB" id="A0A317C1M7"/>
<evidence type="ECO:0000256" key="13">
    <source>
        <dbReference type="ARBA" id="ARBA00041756"/>
    </source>
</evidence>
<protein>
    <recommendedName>
        <fullName evidence="12">Nodulation protein E</fullName>
    </recommendedName>
    <alternativeName>
        <fullName evidence="13">Host-specificity of nodulation protein B</fullName>
    </alternativeName>
</protein>
<evidence type="ECO:0000256" key="9">
    <source>
        <dbReference type="ARBA" id="ARBA00022989"/>
    </source>
</evidence>
<dbReference type="GO" id="GO:0005886">
    <property type="term" value="C:plasma membrane"/>
    <property type="evidence" value="ECO:0007669"/>
    <property type="project" value="UniProtKB-SubCell"/>
</dbReference>
<dbReference type="PROSITE" id="PS00606">
    <property type="entry name" value="KS3_1"/>
    <property type="match status" value="1"/>
</dbReference>
<keyword evidence="8" id="KW-0812">Transmembrane</keyword>
<evidence type="ECO:0000256" key="2">
    <source>
        <dbReference type="ARBA" id="ARBA00005194"/>
    </source>
</evidence>
<dbReference type="InterPro" id="IPR016039">
    <property type="entry name" value="Thiolase-like"/>
</dbReference>
<dbReference type="CDD" id="cd00834">
    <property type="entry name" value="KAS_I_II"/>
    <property type="match status" value="1"/>
</dbReference>
<keyword evidence="17" id="KW-1185">Reference proteome</keyword>
<sequence>MLDKIVVTGMGIINSAGNDISSFWNACLQSQSNVSKVPERWNDYAKYNSGIWSPLPTIDYKGYGFGRIEIMQRDPVSLLAMIATQQALQQAGVETVIANEKKNQFSLDLAAHTRTGIFIGSGIGGAHSFLENQAFQMLSNTKKALMEDNVQPEVTKKLIHPPRVNPFSVSMLMPNSVSAAVGIKYSIRGINQTICQACSSGTTAIGQAYQAIKNGTLDFAICGGAEYLYDDYGGIYRGFDIARTLAQPSSDINIANRPFDRDRTGFLLSQGGSGILILEKESAAIKRGAEILAQITGYAETFDAYSMMSLEPSGGQIKSMIHHAMTDAQLVPTNIDYINTHGTGTKLNDQIESMIIEELFGQKPIINASKSITGHAIGASGAMEAVISVLSLQNQTTHPCNNLVNPIRDLNFVTEVKDQQITNVLSQSFAFGGHNSALILSAY</sequence>
<dbReference type="UniPathway" id="UPA00094"/>
<keyword evidence="7 14" id="KW-0808">Transferase</keyword>
<keyword evidence="6" id="KW-0997">Cell inner membrane</keyword>
<evidence type="ECO:0000256" key="3">
    <source>
        <dbReference type="ARBA" id="ARBA00008467"/>
    </source>
</evidence>
<comment type="subcellular location">
    <subcellularLocation>
        <location evidence="1">Cell inner membrane</location>
    </subcellularLocation>
</comment>
<feature type="domain" description="Ketosynthase family 3 (KS3)" evidence="15">
    <location>
        <begin position="2"/>
        <end position="442"/>
    </location>
</feature>
<keyword evidence="4" id="KW-0536">Nodulation</keyword>
<dbReference type="OrthoDB" id="9808669at2"/>
<comment type="similarity">
    <text evidence="3 14">Belongs to the thiolase-like superfamily. Beta-ketoacyl-ACP synthases family.</text>
</comment>
<accession>A0A317C1M7</accession>
<reference evidence="16 17" key="1">
    <citation type="submission" date="2018-05" db="EMBL/GenBank/DDBJ databases">
        <title>Leucothrix arctica sp. nov., isolated from Arctic seawater.</title>
        <authorList>
            <person name="Choi A."/>
            <person name="Baek K."/>
        </authorList>
    </citation>
    <scope>NUCLEOTIDE SEQUENCE [LARGE SCALE GENOMIC DNA]</scope>
    <source>
        <strain evidence="16 17">JCM 18388</strain>
    </source>
</reference>
<dbReference type="Pfam" id="PF00109">
    <property type="entry name" value="ketoacyl-synt"/>
    <property type="match status" value="1"/>
</dbReference>
<keyword evidence="9" id="KW-1133">Transmembrane helix</keyword>
<evidence type="ECO:0000313" key="17">
    <source>
        <dbReference type="Proteomes" id="UP000245539"/>
    </source>
</evidence>
<name>A0A317C1M7_9GAMM</name>
<dbReference type="Proteomes" id="UP000245539">
    <property type="component" value="Unassembled WGS sequence"/>
</dbReference>
<evidence type="ECO:0000256" key="5">
    <source>
        <dbReference type="ARBA" id="ARBA00022475"/>
    </source>
</evidence>
<dbReference type="GO" id="GO:0004315">
    <property type="term" value="F:3-oxoacyl-[acyl-carrier-protein] synthase activity"/>
    <property type="evidence" value="ECO:0007669"/>
    <property type="project" value="InterPro"/>
</dbReference>
<dbReference type="EMBL" id="QGKM01000101">
    <property type="protein sequence ID" value="PWQ92269.1"/>
    <property type="molecule type" value="Genomic_DNA"/>
</dbReference>
<evidence type="ECO:0000256" key="6">
    <source>
        <dbReference type="ARBA" id="ARBA00022519"/>
    </source>
</evidence>
<dbReference type="PROSITE" id="PS52004">
    <property type="entry name" value="KS3_2"/>
    <property type="match status" value="1"/>
</dbReference>